<dbReference type="AlphaFoldDB" id="A0AAN9SGQ0"/>
<sequence length="127" mass="14657">MLLLGSFPDLFSNSHDRVFHVASLLYKLDYKVMSKGWDEIIKDVDEMHYDISIRILYSSFVSLCSCGMIEVFDTLNSRNPIWVNFFRHLLMEMVAESLAVRWWCGSVVGVVRSADALVRFSLNSLIQ</sequence>
<proteinExistence type="predicted"/>
<gene>
    <name evidence="1" type="ORF">VNO78_21508</name>
</gene>
<dbReference type="Proteomes" id="UP001386955">
    <property type="component" value="Unassembled WGS sequence"/>
</dbReference>
<protein>
    <submittedName>
        <fullName evidence="1">Uncharacterized protein</fullName>
    </submittedName>
</protein>
<organism evidence="1 2">
    <name type="scientific">Psophocarpus tetragonolobus</name>
    <name type="common">Winged bean</name>
    <name type="synonym">Dolichos tetragonolobus</name>
    <dbReference type="NCBI Taxonomy" id="3891"/>
    <lineage>
        <taxon>Eukaryota</taxon>
        <taxon>Viridiplantae</taxon>
        <taxon>Streptophyta</taxon>
        <taxon>Embryophyta</taxon>
        <taxon>Tracheophyta</taxon>
        <taxon>Spermatophyta</taxon>
        <taxon>Magnoliopsida</taxon>
        <taxon>eudicotyledons</taxon>
        <taxon>Gunneridae</taxon>
        <taxon>Pentapetalae</taxon>
        <taxon>rosids</taxon>
        <taxon>fabids</taxon>
        <taxon>Fabales</taxon>
        <taxon>Fabaceae</taxon>
        <taxon>Papilionoideae</taxon>
        <taxon>50 kb inversion clade</taxon>
        <taxon>NPAAA clade</taxon>
        <taxon>indigoferoid/millettioid clade</taxon>
        <taxon>Phaseoleae</taxon>
        <taxon>Psophocarpus</taxon>
    </lineage>
</organism>
<evidence type="ECO:0000313" key="2">
    <source>
        <dbReference type="Proteomes" id="UP001386955"/>
    </source>
</evidence>
<keyword evidence="2" id="KW-1185">Reference proteome</keyword>
<accession>A0AAN9SGQ0</accession>
<reference evidence="1 2" key="1">
    <citation type="submission" date="2024-01" db="EMBL/GenBank/DDBJ databases">
        <title>The genomes of 5 underutilized Papilionoideae crops provide insights into root nodulation and disease resistanc.</title>
        <authorList>
            <person name="Jiang F."/>
        </authorList>
    </citation>
    <scope>NUCLEOTIDE SEQUENCE [LARGE SCALE GENOMIC DNA]</scope>
    <source>
        <strain evidence="1">DUOXIRENSHENG_FW03</strain>
        <tissue evidence="1">Leaves</tissue>
    </source>
</reference>
<dbReference type="EMBL" id="JAYMYS010000005">
    <property type="protein sequence ID" value="KAK7393057.1"/>
    <property type="molecule type" value="Genomic_DNA"/>
</dbReference>
<comment type="caution">
    <text evidence="1">The sequence shown here is derived from an EMBL/GenBank/DDBJ whole genome shotgun (WGS) entry which is preliminary data.</text>
</comment>
<evidence type="ECO:0000313" key="1">
    <source>
        <dbReference type="EMBL" id="KAK7393057.1"/>
    </source>
</evidence>
<name>A0AAN9SGQ0_PSOTE</name>